<protein>
    <submittedName>
        <fullName evidence="2">Uncharacterized protein</fullName>
    </submittedName>
</protein>
<feature type="region of interest" description="Disordered" evidence="1">
    <location>
        <begin position="1"/>
        <end position="62"/>
    </location>
</feature>
<organism evidence="2">
    <name type="scientific">Fagus sylvatica</name>
    <name type="common">Beechnut</name>
    <dbReference type="NCBI Taxonomy" id="28930"/>
    <lineage>
        <taxon>Eukaryota</taxon>
        <taxon>Viridiplantae</taxon>
        <taxon>Streptophyta</taxon>
        <taxon>Embryophyta</taxon>
        <taxon>Tracheophyta</taxon>
        <taxon>Spermatophyta</taxon>
        <taxon>Magnoliopsida</taxon>
        <taxon>eudicotyledons</taxon>
        <taxon>Gunneridae</taxon>
        <taxon>Pentapetalae</taxon>
        <taxon>rosids</taxon>
        <taxon>fabids</taxon>
        <taxon>Fagales</taxon>
        <taxon>Fagaceae</taxon>
        <taxon>Fagus</taxon>
    </lineage>
</organism>
<feature type="compositionally biased region" description="Basic and acidic residues" evidence="1">
    <location>
        <begin position="1"/>
        <end position="25"/>
    </location>
</feature>
<evidence type="ECO:0000313" key="2">
    <source>
        <dbReference type="EMBL" id="SPD16024.1"/>
    </source>
</evidence>
<feature type="region of interest" description="Disordered" evidence="1">
    <location>
        <begin position="484"/>
        <end position="507"/>
    </location>
</feature>
<dbReference type="AlphaFoldDB" id="A0A2N9HWD8"/>
<sequence length="507" mass="56333">MSKRAEKAKWGPERKKEEKATEMRAKGRAASFKVGPSAPSSRAARDDHAPVSTSAPNGPFEPPIASPHLVRSFSTFGMSIWTLGGTDTQTETNCAATVRELGNRENPSGQKSSHLFFVRCSLCQGMPNKEGATVITPFLPTGIFSRCRHAWRGDPDPARMIQRSLVASNTPKEEGPGHISQAYLGGNVCAEILSDPLQLGPRAKTLRQEVHFSYHMQLSDHQELLRSSRNLSQKMTPWHKEHSNGLRSQDHILRTQARLCARPVPLENRVFLTRNKLIHKPGCVGKKTHSCTTWNSRIAKILSGQAGILIGKLPSNGPKTLPVASVRGTISHKSKLGFPANPEPCKSRQRKLSVAAFARRVFPARNKLIYEPGCVGKITTPGYVVELSVRRKHPPFDRNLHRKRCTKTAPIPRLPGAITLSSELRFRQTLYRWKEDVESFPAICCMTHFEFQEDLPKLPSKIGSKKRYAHARIEEGCRQLSREACTRGAPPSRAARDHGAPRVHAPL</sequence>
<evidence type="ECO:0000256" key="1">
    <source>
        <dbReference type="SAM" id="MobiDB-lite"/>
    </source>
</evidence>
<gene>
    <name evidence="2" type="ORF">FSB_LOCUS43906</name>
</gene>
<dbReference type="EMBL" id="OIVN01004207">
    <property type="protein sequence ID" value="SPD16024.1"/>
    <property type="molecule type" value="Genomic_DNA"/>
</dbReference>
<accession>A0A2N9HWD8</accession>
<reference evidence="2" key="1">
    <citation type="submission" date="2018-02" db="EMBL/GenBank/DDBJ databases">
        <authorList>
            <person name="Cohen D.B."/>
            <person name="Kent A.D."/>
        </authorList>
    </citation>
    <scope>NUCLEOTIDE SEQUENCE</scope>
</reference>
<name>A0A2N9HWD8_FAGSY</name>
<proteinExistence type="predicted"/>